<dbReference type="EMBL" id="MLCO01000026">
    <property type="protein sequence ID" value="ONG57340.1"/>
    <property type="molecule type" value="Genomic_DNA"/>
</dbReference>
<feature type="transmembrane region" description="Helical" evidence="9">
    <location>
        <begin position="20"/>
        <end position="39"/>
    </location>
</feature>
<dbReference type="Gene3D" id="1.10.3720.10">
    <property type="entry name" value="MetI-like"/>
    <property type="match status" value="1"/>
</dbReference>
<keyword evidence="12" id="KW-1185">Reference proteome</keyword>
<keyword evidence="2 9" id="KW-0813">Transport</keyword>
<keyword evidence="5" id="KW-0571">Peptide transport</keyword>
<reference evidence="11 12" key="1">
    <citation type="submission" date="2016-10" db="EMBL/GenBank/DDBJ databases">
        <title>Draft Genome sequence of Roseomonas sp. strain M3.</title>
        <authorList>
            <person name="Subhash Y."/>
            <person name="Lee S."/>
        </authorList>
    </citation>
    <scope>NUCLEOTIDE SEQUENCE [LARGE SCALE GENOMIC DNA]</scope>
    <source>
        <strain evidence="11 12">M3</strain>
    </source>
</reference>
<comment type="subcellular location">
    <subcellularLocation>
        <location evidence="1 9">Cell membrane</location>
        <topology evidence="1 9">Multi-pass membrane protein</topology>
    </subcellularLocation>
</comment>
<dbReference type="PROSITE" id="PS50928">
    <property type="entry name" value="ABC_TM1"/>
    <property type="match status" value="1"/>
</dbReference>
<dbReference type="InterPro" id="IPR000515">
    <property type="entry name" value="MetI-like"/>
</dbReference>
<evidence type="ECO:0000256" key="9">
    <source>
        <dbReference type="RuleBase" id="RU363032"/>
    </source>
</evidence>
<dbReference type="RefSeq" id="WP_076956114.1">
    <property type="nucleotide sequence ID" value="NZ_MLCO01000026.1"/>
</dbReference>
<keyword evidence="4 9" id="KW-0812">Transmembrane</keyword>
<dbReference type="CDD" id="cd06261">
    <property type="entry name" value="TM_PBP2"/>
    <property type="match status" value="1"/>
</dbReference>
<comment type="similarity">
    <text evidence="9">Belongs to the binding-protein-dependent transport system permease family.</text>
</comment>
<evidence type="ECO:0000259" key="10">
    <source>
        <dbReference type="PROSITE" id="PS50928"/>
    </source>
</evidence>
<keyword evidence="6" id="KW-0653">Protein transport</keyword>
<dbReference type="GO" id="GO:0055085">
    <property type="term" value="P:transmembrane transport"/>
    <property type="evidence" value="ECO:0007669"/>
    <property type="project" value="InterPro"/>
</dbReference>
<dbReference type="OrthoDB" id="9766870at2"/>
<dbReference type="PANTHER" id="PTHR43386">
    <property type="entry name" value="OLIGOPEPTIDE TRANSPORT SYSTEM PERMEASE PROTEIN APPC"/>
    <property type="match status" value="1"/>
</dbReference>
<dbReference type="InterPro" id="IPR035906">
    <property type="entry name" value="MetI-like_sf"/>
</dbReference>
<dbReference type="Pfam" id="PF00528">
    <property type="entry name" value="BPD_transp_1"/>
    <property type="match status" value="1"/>
</dbReference>
<dbReference type="PANTHER" id="PTHR43386:SF1">
    <property type="entry name" value="D,D-DIPEPTIDE TRANSPORT SYSTEM PERMEASE PROTEIN DDPC-RELATED"/>
    <property type="match status" value="1"/>
</dbReference>
<evidence type="ECO:0000256" key="1">
    <source>
        <dbReference type="ARBA" id="ARBA00004651"/>
    </source>
</evidence>
<dbReference type="InterPro" id="IPR050366">
    <property type="entry name" value="BP-dependent_transpt_permease"/>
</dbReference>
<evidence type="ECO:0000256" key="6">
    <source>
        <dbReference type="ARBA" id="ARBA00022927"/>
    </source>
</evidence>
<dbReference type="Proteomes" id="UP000188879">
    <property type="component" value="Unassembled WGS sequence"/>
</dbReference>
<evidence type="ECO:0000256" key="3">
    <source>
        <dbReference type="ARBA" id="ARBA00022475"/>
    </source>
</evidence>
<proteinExistence type="inferred from homology"/>
<name>A0A1V2H8J4_9PROT</name>
<dbReference type="GO" id="GO:0015833">
    <property type="term" value="P:peptide transport"/>
    <property type="evidence" value="ECO:0007669"/>
    <property type="project" value="UniProtKB-KW"/>
</dbReference>
<dbReference type="SUPFAM" id="SSF161098">
    <property type="entry name" value="MetI-like"/>
    <property type="match status" value="1"/>
</dbReference>
<evidence type="ECO:0000256" key="7">
    <source>
        <dbReference type="ARBA" id="ARBA00022989"/>
    </source>
</evidence>
<evidence type="ECO:0000256" key="2">
    <source>
        <dbReference type="ARBA" id="ARBA00022448"/>
    </source>
</evidence>
<dbReference type="AlphaFoldDB" id="A0A1V2H8J4"/>
<keyword evidence="8 9" id="KW-0472">Membrane</keyword>
<keyword evidence="3" id="KW-1003">Cell membrane</keyword>
<evidence type="ECO:0000256" key="8">
    <source>
        <dbReference type="ARBA" id="ARBA00023136"/>
    </source>
</evidence>
<protein>
    <submittedName>
        <fullName evidence="11">ABC transporter permease</fullName>
    </submittedName>
</protein>
<feature type="transmembrane region" description="Helical" evidence="9">
    <location>
        <begin position="118"/>
        <end position="138"/>
    </location>
</feature>
<gene>
    <name evidence="11" type="ORF">BKE38_04095</name>
</gene>
<feature type="transmembrane region" description="Helical" evidence="9">
    <location>
        <begin position="245"/>
        <end position="266"/>
    </location>
</feature>
<organism evidence="11 12">
    <name type="scientific">Teichococcus deserti</name>
    <dbReference type="NCBI Taxonomy" id="1817963"/>
    <lineage>
        <taxon>Bacteria</taxon>
        <taxon>Pseudomonadati</taxon>
        <taxon>Pseudomonadota</taxon>
        <taxon>Alphaproteobacteria</taxon>
        <taxon>Acetobacterales</taxon>
        <taxon>Roseomonadaceae</taxon>
        <taxon>Roseomonas</taxon>
    </lineage>
</organism>
<sequence length="281" mass="29406">MSTRHPGLLRRLLTHRQGGAGLLLLLAILLLAAAGPLLWPGDPWEMAAPPMLWPGEDAANPLGSDVMGRDLLTGLVSGARVSLMVGLVSTLIAAVLGTLIGAVGGYHGGRIDAALMRLTELFQTVPTFVLAVVLVAVFRPSVATAVLAIGIVSWPATARLVRAQVLSLRGRDFILAAETYGMGTARLLWTQILPNALPPVIAISSLTIAHAIQTEAALAFLGLGDPNVMSWGTIIGGGREQLVEAWYVCGLSGIALVVTVLAFNLLGEGLNDCLNPHLRSQ</sequence>
<evidence type="ECO:0000256" key="5">
    <source>
        <dbReference type="ARBA" id="ARBA00022856"/>
    </source>
</evidence>
<feature type="transmembrane region" description="Helical" evidence="9">
    <location>
        <begin position="81"/>
        <end position="106"/>
    </location>
</feature>
<dbReference type="GO" id="GO:0015031">
    <property type="term" value="P:protein transport"/>
    <property type="evidence" value="ECO:0007669"/>
    <property type="project" value="UniProtKB-KW"/>
</dbReference>
<comment type="caution">
    <text evidence="11">The sequence shown here is derived from an EMBL/GenBank/DDBJ whole genome shotgun (WGS) entry which is preliminary data.</text>
</comment>
<keyword evidence="7 9" id="KW-1133">Transmembrane helix</keyword>
<evidence type="ECO:0000313" key="11">
    <source>
        <dbReference type="EMBL" id="ONG57340.1"/>
    </source>
</evidence>
<evidence type="ECO:0000256" key="4">
    <source>
        <dbReference type="ARBA" id="ARBA00022692"/>
    </source>
</evidence>
<dbReference type="GO" id="GO:0005886">
    <property type="term" value="C:plasma membrane"/>
    <property type="evidence" value="ECO:0007669"/>
    <property type="project" value="UniProtKB-SubCell"/>
</dbReference>
<accession>A0A1V2H8J4</accession>
<evidence type="ECO:0000313" key="12">
    <source>
        <dbReference type="Proteomes" id="UP000188879"/>
    </source>
</evidence>
<feature type="domain" description="ABC transmembrane type-1" evidence="10">
    <location>
        <begin position="79"/>
        <end position="267"/>
    </location>
</feature>